<proteinExistence type="predicted"/>
<accession>A0ACC3THZ6</accession>
<keyword evidence="2" id="KW-1185">Reference proteome</keyword>
<reference evidence="2" key="1">
    <citation type="journal article" date="2024" name="Front. Bioeng. Biotechnol.">
        <title>Genome-scale model development and genomic sequencing of the oleaginous clade Lipomyces.</title>
        <authorList>
            <person name="Czajka J.J."/>
            <person name="Han Y."/>
            <person name="Kim J."/>
            <person name="Mondo S.J."/>
            <person name="Hofstad B.A."/>
            <person name="Robles A."/>
            <person name="Haridas S."/>
            <person name="Riley R."/>
            <person name="LaButti K."/>
            <person name="Pangilinan J."/>
            <person name="Andreopoulos W."/>
            <person name="Lipzen A."/>
            <person name="Yan J."/>
            <person name="Wang M."/>
            <person name="Ng V."/>
            <person name="Grigoriev I.V."/>
            <person name="Spatafora J.W."/>
            <person name="Magnuson J.K."/>
            <person name="Baker S.E."/>
            <person name="Pomraning K.R."/>
        </authorList>
    </citation>
    <scope>NUCLEOTIDE SEQUENCE [LARGE SCALE GENOMIC DNA]</scope>
    <source>
        <strain evidence="2">CBS 10300</strain>
    </source>
</reference>
<gene>
    <name evidence="1" type="ORF">V1517DRAFT_210643</name>
</gene>
<evidence type="ECO:0000313" key="2">
    <source>
        <dbReference type="Proteomes" id="UP001489719"/>
    </source>
</evidence>
<name>A0ACC3THZ6_9ASCO</name>
<evidence type="ECO:0000313" key="1">
    <source>
        <dbReference type="EMBL" id="KAK9320361.1"/>
    </source>
</evidence>
<sequence length="493" mass="53647">MSSAVVDTLDMTYSTPTVSTDDLLSHSLAPPRALQHKQPRLESVPQPHLSAVHYYASSLQGTSLPPDAGLDITSLGDWQTVDGLVPPQSLTPEALVLYSDIFHTVEASKLFSLDTDTISTSSSDPSPILEDEFSPTNELSSAFEYNGMPVYVSESQLSMQSLSEFAFPVESTGYSSKYTPSTEPPSPAEIAAANGLSPELLSYISPSAAPHVALGAVSPGKNLDEDGGSSEHKPKPKQNTNKRKRWSIGSYVAPRNGVVNIYDTLTASSGSLGGDEVDASGDFALPSSDAEEDECEELTCHLSTPTGVHARASALSSSSSSTSASAASSAITSPDEDIASESSQFPQDFYPPLPKRRQPPPESDFKVSNPFHIPRQQDLRFPGDLYTPLWVRKKGDLKEGWCDLCPEPRWLILKNSAYWYDKNFAHGICPISGRRYAKPDKCRKIKGNDEMYEGLCGVCGQWIQITTRRGGGGTSWFRHANRCHNYERRKSDK</sequence>
<comment type="caution">
    <text evidence="1">The sequence shown here is derived from an EMBL/GenBank/DDBJ whole genome shotgun (WGS) entry which is preliminary data.</text>
</comment>
<organism evidence="1 2">
    <name type="scientific">Lipomyces orientalis</name>
    <dbReference type="NCBI Taxonomy" id="1233043"/>
    <lineage>
        <taxon>Eukaryota</taxon>
        <taxon>Fungi</taxon>
        <taxon>Dikarya</taxon>
        <taxon>Ascomycota</taxon>
        <taxon>Saccharomycotina</taxon>
        <taxon>Lipomycetes</taxon>
        <taxon>Lipomycetales</taxon>
        <taxon>Lipomycetaceae</taxon>
        <taxon>Lipomyces</taxon>
    </lineage>
</organism>
<dbReference type="Proteomes" id="UP001489719">
    <property type="component" value="Unassembled WGS sequence"/>
</dbReference>
<protein>
    <submittedName>
        <fullName evidence="1">Uncharacterized protein</fullName>
    </submittedName>
</protein>
<dbReference type="EMBL" id="MU970132">
    <property type="protein sequence ID" value="KAK9320361.1"/>
    <property type="molecule type" value="Genomic_DNA"/>
</dbReference>